<feature type="non-terminal residue" evidence="2">
    <location>
        <position position="73"/>
    </location>
</feature>
<evidence type="ECO:0000313" key="3">
    <source>
        <dbReference type="Proteomes" id="UP000799118"/>
    </source>
</evidence>
<protein>
    <recommendedName>
        <fullName evidence="4">Secreted protein</fullName>
    </recommendedName>
</protein>
<evidence type="ECO:0000256" key="1">
    <source>
        <dbReference type="SAM" id="SignalP"/>
    </source>
</evidence>
<organism evidence="2 3">
    <name type="scientific">Gymnopus androsaceus JB14</name>
    <dbReference type="NCBI Taxonomy" id="1447944"/>
    <lineage>
        <taxon>Eukaryota</taxon>
        <taxon>Fungi</taxon>
        <taxon>Dikarya</taxon>
        <taxon>Basidiomycota</taxon>
        <taxon>Agaricomycotina</taxon>
        <taxon>Agaricomycetes</taxon>
        <taxon>Agaricomycetidae</taxon>
        <taxon>Agaricales</taxon>
        <taxon>Marasmiineae</taxon>
        <taxon>Omphalotaceae</taxon>
        <taxon>Gymnopus</taxon>
    </lineage>
</organism>
<dbReference type="AlphaFoldDB" id="A0A6A4HT18"/>
<evidence type="ECO:0000313" key="2">
    <source>
        <dbReference type="EMBL" id="KAE9400134.1"/>
    </source>
</evidence>
<keyword evidence="3" id="KW-1185">Reference proteome</keyword>
<feature type="signal peptide" evidence="1">
    <location>
        <begin position="1"/>
        <end position="20"/>
    </location>
</feature>
<proteinExistence type="predicted"/>
<feature type="chain" id="PRO_5025469795" description="Secreted protein" evidence="1">
    <location>
        <begin position="21"/>
        <end position="73"/>
    </location>
</feature>
<dbReference type="EMBL" id="ML769460">
    <property type="protein sequence ID" value="KAE9400134.1"/>
    <property type="molecule type" value="Genomic_DNA"/>
</dbReference>
<reference evidence="2" key="1">
    <citation type="journal article" date="2019" name="Environ. Microbiol.">
        <title>Fungal ecological strategies reflected in gene transcription - a case study of two litter decomposers.</title>
        <authorList>
            <person name="Barbi F."/>
            <person name="Kohler A."/>
            <person name="Barry K."/>
            <person name="Baskaran P."/>
            <person name="Daum C."/>
            <person name="Fauchery L."/>
            <person name="Ihrmark K."/>
            <person name="Kuo A."/>
            <person name="LaButti K."/>
            <person name="Lipzen A."/>
            <person name="Morin E."/>
            <person name="Grigoriev I.V."/>
            <person name="Henrissat B."/>
            <person name="Lindahl B."/>
            <person name="Martin F."/>
        </authorList>
    </citation>
    <scope>NUCLEOTIDE SEQUENCE</scope>
    <source>
        <strain evidence="2">JB14</strain>
    </source>
</reference>
<keyword evidence="1" id="KW-0732">Signal</keyword>
<gene>
    <name evidence="2" type="ORF">BT96DRAFT_919680</name>
</gene>
<sequence>MYSKFTSIFVFATLVLGVQALTTGPVCTVLPGGPAAPLVAQWASYHQVFLRDVLTPSMVSGLCVLLQKPLQVF</sequence>
<name>A0A6A4HT18_9AGAR</name>
<evidence type="ECO:0008006" key="4">
    <source>
        <dbReference type="Google" id="ProtNLM"/>
    </source>
</evidence>
<accession>A0A6A4HT18</accession>
<dbReference type="Proteomes" id="UP000799118">
    <property type="component" value="Unassembled WGS sequence"/>
</dbReference>